<comment type="caution">
    <text evidence="2">The sequence shown here is derived from an EMBL/GenBank/DDBJ whole genome shotgun (WGS) entry which is preliminary data.</text>
</comment>
<reference evidence="2 3" key="1">
    <citation type="journal article" date="2016" name="Nat. Commun.">
        <title>Thousands of microbial genomes shed light on interconnected biogeochemical processes in an aquifer system.</title>
        <authorList>
            <person name="Anantharaman K."/>
            <person name="Brown C.T."/>
            <person name="Hug L.A."/>
            <person name="Sharon I."/>
            <person name="Castelle C.J."/>
            <person name="Probst A.J."/>
            <person name="Thomas B.C."/>
            <person name="Singh A."/>
            <person name="Wilkins M.J."/>
            <person name="Karaoz U."/>
            <person name="Brodie E.L."/>
            <person name="Williams K.H."/>
            <person name="Hubbard S.S."/>
            <person name="Banfield J.F."/>
        </authorList>
    </citation>
    <scope>NUCLEOTIDE SEQUENCE [LARGE SCALE GENOMIC DNA]</scope>
</reference>
<feature type="region of interest" description="Disordered" evidence="1">
    <location>
        <begin position="1"/>
        <end position="37"/>
    </location>
</feature>
<evidence type="ECO:0000313" key="3">
    <source>
        <dbReference type="Proteomes" id="UP000179252"/>
    </source>
</evidence>
<sequence>MSEEDVDLKTVAERESRNEKSQVNADDPKVSVVNENKPKDLKELVKVLGAVESSGLGRQGTAVNENGDNSVRQGSQSSHIENTATTVSEVSGNKLERFKKLLSVLRGKKHKEKTNRETVSGQEEYIPSHAIDPTISEPSDLGKFDFSKGPDYAIDDAMDIGKVFVPDGCDVKRGDVPSIASVRVGEGLTLILRRSGADIYFDLDGKGKSLAEIRRARDFVSKILKVNPTAHLIGEMANPKLREFLLRLGFVPYKGVQTRHPLIHLPQGGNIPDLQTVREAFRGKAR</sequence>
<gene>
    <name evidence="2" type="ORF">A2165_01500</name>
</gene>
<name>A0A1F5FW73_9BACT</name>
<dbReference type="EMBL" id="MFAU01000037">
    <property type="protein sequence ID" value="OGD83861.1"/>
    <property type="molecule type" value="Genomic_DNA"/>
</dbReference>
<feature type="compositionally biased region" description="Polar residues" evidence="1">
    <location>
        <begin position="61"/>
        <end position="79"/>
    </location>
</feature>
<accession>A0A1F5FW73</accession>
<feature type="region of interest" description="Disordered" evidence="1">
    <location>
        <begin position="53"/>
        <end position="79"/>
    </location>
</feature>
<evidence type="ECO:0000256" key="1">
    <source>
        <dbReference type="SAM" id="MobiDB-lite"/>
    </source>
</evidence>
<dbReference type="AlphaFoldDB" id="A0A1F5FW73"/>
<dbReference type="Proteomes" id="UP000179252">
    <property type="component" value="Unassembled WGS sequence"/>
</dbReference>
<feature type="compositionally biased region" description="Basic and acidic residues" evidence="1">
    <location>
        <begin position="7"/>
        <end position="20"/>
    </location>
</feature>
<organism evidence="2 3">
    <name type="scientific">Candidatus Curtissbacteria bacterium RBG_13_40_7</name>
    <dbReference type="NCBI Taxonomy" id="1797706"/>
    <lineage>
        <taxon>Bacteria</taxon>
        <taxon>Candidatus Curtissiibacteriota</taxon>
    </lineage>
</organism>
<protein>
    <submittedName>
        <fullName evidence="2">Uncharacterized protein</fullName>
    </submittedName>
</protein>
<evidence type="ECO:0000313" key="2">
    <source>
        <dbReference type="EMBL" id="OGD83861.1"/>
    </source>
</evidence>
<proteinExistence type="predicted"/>